<evidence type="ECO:0000313" key="3">
    <source>
        <dbReference type="Proteomes" id="UP000008204"/>
    </source>
</evidence>
<dbReference type="STRING" id="41431.PCC8801_2458"/>
<dbReference type="EMBL" id="CP001287">
    <property type="protein sequence ID" value="ACK66468.1"/>
    <property type="molecule type" value="Genomic_DNA"/>
</dbReference>
<dbReference type="OrthoDB" id="5768410at2"/>
<reference evidence="3" key="1">
    <citation type="journal article" date="2011" name="MBio">
        <title>Novel metabolic attributes of the genus Cyanothece, comprising a group of unicellular nitrogen-fixing Cyanobacteria.</title>
        <authorList>
            <person name="Bandyopadhyay A."/>
            <person name="Elvitigala T."/>
            <person name="Welsh E."/>
            <person name="Stockel J."/>
            <person name="Liberton M."/>
            <person name="Min H."/>
            <person name="Sherman L.A."/>
            <person name="Pakrasi H.B."/>
        </authorList>
    </citation>
    <scope>NUCLEOTIDE SEQUENCE [LARGE SCALE GENOMIC DNA]</scope>
    <source>
        <strain evidence="3">PCC 8801</strain>
    </source>
</reference>
<dbReference type="KEGG" id="cyp:PCC8801_2458"/>
<dbReference type="SUPFAM" id="SSF52980">
    <property type="entry name" value="Restriction endonuclease-like"/>
    <property type="match status" value="1"/>
</dbReference>
<organism evidence="2 3">
    <name type="scientific">Rippkaea orientalis (strain PCC 8801 / RF-1)</name>
    <name type="common">Cyanothece sp. (strain PCC 8801)</name>
    <dbReference type="NCBI Taxonomy" id="41431"/>
    <lineage>
        <taxon>Bacteria</taxon>
        <taxon>Bacillati</taxon>
        <taxon>Cyanobacteriota</taxon>
        <taxon>Cyanophyceae</taxon>
        <taxon>Oscillatoriophycideae</taxon>
        <taxon>Chroococcales</taxon>
        <taxon>Aphanothecaceae</taxon>
        <taxon>Rippkaea</taxon>
        <taxon>Rippkaea orientalis</taxon>
    </lineage>
</organism>
<dbReference type="HOGENOM" id="CLU_098557_0_0_3"/>
<dbReference type="Gene3D" id="3.90.1570.10">
    <property type="entry name" value="tt1808, chain A"/>
    <property type="match status" value="1"/>
</dbReference>
<dbReference type="InterPro" id="IPR008538">
    <property type="entry name" value="Uma2"/>
</dbReference>
<keyword evidence="3" id="KW-1185">Reference proteome</keyword>
<evidence type="ECO:0000259" key="1">
    <source>
        <dbReference type="Pfam" id="PF05685"/>
    </source>
</evidence>
<dbReference type="RefSeq" id="WP_012595735.1">
    <property type="nucleotide sequence ID" value="NC_011726.1"/>
</dbReference>
<dbReference type="InterPro" id="IPR012296">
    <property type="entry name" value="Nuclease_put_TT1808"/>
</dbReference>
<dbReference type="PANTHER" id="PTHR47152:SF1">
    <property type="entry name" value="SLL1186 PROTEIN"/>
    <property type="match status" value="1"/>
</dbReference>
<accession>B7K3S8</accession>
<evidence type="ECO:0000313" key="2">
    <source>
        <dbReference type="EMBL" id="ACK66468.1"/>
    </source>
</evidence>
<name>B7K3S8_RIPO1</name>
<dbReference type="InterPro" id="IPR011335">
    <property type="entry name" value="Restrct_endonuc-II-like"/>
</dbReference>
<dbReference type="CDD" id="cd06260">
    <property type="entry name" value="DUF820-like"/>
    <property type="match status" value="1"/>
</dbReference>
<dbReference type="PANTHER" id="PTHR47152">
    <property type="entry name" value="SLR2084 PROTEIN-RELATED"/>
    <property type="match status" value="1"/>
</dbReference>
<proteinExistence type="predicted"/>
<sequence length="217" mass="24848">MVASPVTFPIRTLNLSPGSHILIEQVSWDHYEALLEELGEDRRIPRVNYCQGTLELMSPLPAHERPHRIIAYIVTAILDAQNRDWEDFGSTTFKKPKKAGLEPDTCFYIENARQVRSLLRMDMKINPPPDLAIESDVTSKTTMDAYEVIGVPEVWIYDNNRLKIYLLQQEGYGETTNSLIFPDINVVEIIPKLVEQAFEQGTSQMLRELRLSLTKDS</sequence>
<dbReference type="eggNOG" id="COG4636">
    <property type="taxonomic scope" value="Bacteria"/>
</dbReference>
<protein>
    <recommendedName>
        <fullName evidence="1">Putative restriction endonuclease domain-containing protein</fullName>
    </recommendedName>
</protein>
<dbReference type="Proteomes" id="UP000008204">
    <property type="component" value="Chromosome"/>
</dbReference>
<feature type="domain" description="Putative restriction endonuclease" evidence="1">
    <location>
        <begin position="28"/>
        <end position="176"/>
    </location>
</feature>
<gene>
    <name evidence="2" type="ordered locus">PCC8801_2458</name>
</gene>
<dbReference type="Pfam" id="PF05685">
    <property type="entry name" value="Uma2"/>
    <property type="match status" value="1"/>
</dbReference>
<dbReference type="AlphaFoldDB" id="B7K3S8"/>